<comment type="caution">
    <text evidence="2">The sequence shown here is derived from an EMBL/GenBank/DDBJ whole genome shotgun (WGS) entry which is preliminary data.</text>
</comment>
<reference evidence="2" key="1">
    <citation type="submission" date="2022-03" db="EMBL/GenBank/DDBJ databases">
        <authorList>
            <person name="Lindestad O."/>
        </authorList>
    </citation>
    <scope>NUCLEOTIDE SEQUENCE</scope>
</reference>
<sequence length="89" mass="9907">MLRVSWNAFRTNKSILEEICIAQLLSFTVQALILTFFGHVSRSDNDSIEHLFVQGRIEGTRSRGRSGDLPRDLSELGRPNNGCSGCPLT</sequence>
<organism evidence="2 3">
    <name type="scientific">Pararge aegeria aegeria</name>
    <dbReference type="NCBI Taxonomy" id="348720"/>
    <lineage>
        <taxon>Eukaryota</taxon>
        <taxon>Metazoa</taxon>
        <taxon>Ecdysozoa</taxon>
        <taxon>Arthropoda</taxon>
        <taxon>Hexapoda</taxon>
        <taxon>Insecta</taxon>
        <taxon>Pterygota</taxon>
        <taxon>Neoptera</taxon>
        <taxon>Endopterygota</taxon>
        <taxon>Lepidoptera</taxon>
        <taxon>Glossata</taxon>
        <taxon>Ditrysia</taxon>
        <taxon>Papilionoidea</taxon>
        <taxon>Nymphalidae</taxon>
        <taxon>Satyrinae</taxon>
        <taxon>Satyrini</taxon>
        <taxon>Parargina</taxon>
        <taxon>Pararge</taxon>
    </lineage>
</organism>
<evidence type="ECO:0000256" key="1">
    <source>
        <dbReference type="SAM" id="MobiDB-lite"/>
    </source>
</evidence>
<feature type="compositionally biased region" description="Basic and acidic residues" evidence="1">
    <location>
        <begin position="60"/>
        <end position="75"/>
    </location>
</feature>
<protein>
    <submittedName>
        <fullName evidence="2">Jg2041 protein</fullName>
    </submittedName>
</protein>
<dbReference type="Proteomes" id="UP000838756">
    <property type="component" value="Unassembled WGS sequence"/>
</dbReference>
<dbReference type="OrthoDB" id="425681at2759"/>
<evidence type="ECO:0000313" key="3">
    <source>
        <dbReference type="Proteomes" id="UP000838756"/>
    </source>
</evidence>
<name>A0A8S4R7D6_9NEOP</name>
<accession>A0A8S4R7D6</accession>
<dbReference type="AlphaFoldDB" id="A0A8S4R7D6"/>
<evidence type="ECO:0000313" key="2">
    <source>
        <dbReference type="EMBL" id="CAH2230316.1"/>
    </source>
</evidence>
<keyword evidence="3" id="KW-1185">Reference proteome</keyword>
<proteinExistence type="predicted"/>
<gene>
    <name evidence="2" type="primary">jg2041</name>
    <name evidence="2" type="ORF">PAEG_LOCUS9561</name>
</gene>
<dbReference type="EMBL" id="CAKXAJ010024787">
    <property type="protein sequence ID" value="CAH2230316.1"/>
    <property type="molecule type" value="Genomic_DNA"/>
</dbReference>
<feature type="region of interest" description="Disordered" evidence="1">
    <location>
        <begin position="60"/>
        <end position="89"/>
    </location>
</feature>